<reference evidence="2" key="1">
    <citation type="journal article" date="2023" name="Science">
        <title>Genome structures resolve the early diversification of teleost fishes.</title>
        <authorList>
            <person name="Parey E."/>
            <person name="Louis A."/>
            <person name="Montfort J."/>
            <person name="Bouchez O."/>
            <person name="Roques C."/>
            <person name="Iampietro C."/>
            <person name="Lluch J."/>
            <person name="Castinel A."/>
            <person name="Donnadieu C."/>
            <person name="Desvignes T."/>
            <person name="Floi Bucao C."/>
            <person name="Jouanno E."/>
            <person name="Wen M."/>
            <person name="Mejri S."/>
            <person name="Dirks R."/>
            <person name="Jansen H."/>
            <person name="Henkel C."/>
            <person name="Chen W.J."/>
            <person name="Zahm M."/>
            <person name="Cabau C."/>
            <person name="Klopp C."/>
            <person name="Thompson A.W."/>
            <person name="Robinson-Rechavi M."/>
            <person name="Braasch I."/>
            <person name="Lecointre G."/>
            <person name="Bobe J."/>
            <person name="Postlethwait J.H."/>
            <person name="Berthelot C."/>
            <person name="Roest Crollius H."/>
            <person name="Guiguen Y."/>
        </authorList>
    </citation>
    <scope>NUCLEOTIDE SEQUENCE</scope>
    <source>
        <strain evidence="2">WJC10195</strain>
    </source>
</reference>
<name>A0A9Q1END7_SYNKA</name>
<accession>A0A9Q1END7</accession>
<sequence>MKTPPTPNCATRLPEMIMGNWRLPPCAQLLNPPSGVHVLRGRKPRQLGRAHGVPPFPGMRRLSCAPRSLGEAITLPLFERTGETASLGDSWEMGQWDDQREGGSTPQEQRNKKEKSSTEGQEPHSATRPPASPRGPPFGWRMCPVSSDRDSGPGVKRRPRWE</sequence>
<comment type="caution">
    <text evidence="2">The sequence shown here is derived from an EMBL/GenBank/DDBJ whole genome shotgun (WGS) entry which is preliminary data.</text>
</comment>
<feature type="region of interest" description="Disordered" evidence="1">
    <location>
        <begin position="77"/>
        <end position="162"/>
    </location>
</feature>
<organism evidence="2 3">
    <name type="scientific">Synaphobranchus kaupii</name>
    <name type="common">Kaup's arrowtooth eel</name>
    <dbReference type="NCBI Taxonomy" id="118154"/>
    <lineage>
        <taxon>Eukaryota</taxon>
        <taxon>Metazoa</taxon>
        <taxon>Chordata</taxon>
        <taxon>Craniata</taxon>
        <taxon>Vertebrata</taxon>
        <taxon>Euteleostomi</taxon>
        <taxon>Actinopterygii</taxon>
        <taxon>Neopterygii</taxon>
        <taxon>Teleostei</taxon>
        <taxon>Anguilliformes</taxon>
        <taxon>Synaphobranchidae</taxon>
        <taxon>Synaphobranchus</taxon>
    </lineage>
</organism>
<evidence type="ECO:0000313" key="3">
    <source>
        <dbReference type="Proteomes" id="UP001152622"/>
    </source>
</evidence>
<evidence type="ECO:0000313" key="2">
    <source>
        <dbReference type="EMBL" id="KAJ8342023.1"/>
    </source>
</evidence>
<proteinExistence type="predicted"/>
<dbReference type="EMBL" id="JAINUF010000014">
    <property type="protein sequence ID" value="KAJ8342023.1"/>
    <property type="molecule type" value="Genomic_DNA"/>
</dbReference>
<protein>
    <submittedName>
        <fullName evidence="2">Uncharacterized protein</fullName>
    </submittedName>
</protein>
<dbReference type="AlphaFoldDB" id="A0A9Q1END7"/>
<dbReference type="Proteomes" id="UP001152622">
    <property type="component" value="Chromosome 14"/>
</dbReference>
<gene>
    <name evidence="2" type="ORF">SKAU_G00319510</name>
</gene>
<keyword evidence="3" id="KW-1185">Reference proteome</keyword>
<evidence type="ECO:0000256" key="1">
    <source>
        <dbReference type="SAM" id="MobiDB-lite"/>
    </source>
</evidence>